<keyword evidence="4" id="KW-0560">Oxidoreductase</keyword>
<dbReference type="OrthoDB" id="60812at2759"/>
<dbReference type="STRING" id="157072.A0A024TZV7"/>
<keyword evidence="3 5" id="KW-0862">Zinc</keyword>
<comment type="similarity">
    <text evidence="5">Belongs to the zinc-containing alcohol dehydrogenase family.</text>
</comment>
<dbReference type="InterPro" id="IPR013154">
    <property type="entry name" value="ADH-like_N"/>
</dbReference>
<accession>A0A024TZV7</accession>
<reference evidence="7" key="1">
    <citation type="submission" date="2013-12" db="EMBL/GenBank/DDBJ databases">
        <title>The Genome Sequence of Aphanomyces invadans NJM9701.</title>
        <authorList>
            <consortium name="The Broad Institute Genomics Platform"/>
            <person name="Russ C."/>
            <person name="Tyler B."/>
            <person name="van West P."/>
            <person name="Dieguez-Uribeondo J."/>
            <person name="Young S.K."/>
            <person name="Zeng Q."/>
            <person name="Gargeya S."/>
            <person name="Fitzgerald M."/>
            <person name="Abouelleil A."/>
            <person name="Alvarado L."/>
            <person name="Chapman S.B."/>
            <person name="Gainer-Dewar J."/>
            <person name="Goldberg J."/>
            <person name="Griggs A."/>
            <person name="Gujja S."/>
            <person name="Hansen M."/>
            <person name="Howarth C."/>
            <person name="Imamovic A."/>
            <person name="Ireland A."/>
            <person name="Larimer J."/>
            <person name="McCowan C."/>
            <person name="Murphy C."/>
            <person name="Pearson M."/>
            <person name="Poon T.W."/>
            <person name="Priest M."/>
            <person name="Roberts A."/>
            <person name="Saif S."/>
            <person name="Shea T."/>
            <person name="Sykes S."/>
            <person name="Wortman J."/>
            <person name="Nusbaum C."/>
            <person name="Birren B."/>
        </authorList>
    </citation>
    <scope>NUCLEOTIDE SEQUENCE [LARGE SCALE GENOMIC DNA]</scope>
    <source>
        <strain evidence="7">NJM9701</strain>
    </source>
</reference>
<dbReference type="PROSITE" id="PS00059">
    <property type="entry name" value="ADH_ZINC"/>
    <property type="match status" value="1"/>
</dbReference>
<dbReference type="InterPro" id="IPR013149">
    <property type="entry name" value="ADH-like_C"/>
</dbReference>
<dbReference type="Pfam" id="PF00107">
    <property type="entry name" value="ADH_zinc_N"/>
    <property type="match status" value="1"/>
</dbReference>
<evidence type="ECO:0000256" key="3">
    <source>
        <dbReference type="ARBA" id="ARBA00022833"/>
    </source>
</evidence>
<dbReference type="Gene3D" id="3.90.180.10">
    <property type="entry name" value="Medium-chain alcohol dehydrogenases, catalytic domain"/>
    <property type="match status" value="1"/>
</dbReference>
<dbReference type="eggNOG" id="KOG0023">
    <property type="taxonomic scope" value="Eukaryota"/>
</dbReference>
<dbReference type="CDD" id="cd05283">
    <property type="entry name" value="CAD1"/>
    <property type="match status" value="1"/>
</dbReference>
<dbReference type="InterPro" id="IPR002328">
    <property type="entry name" value="ADH_Zn_CS"/>
</dbReference>
<dbReference type="SUPFAM" id="SSF51735">
    <property type="entry name" value="NAD(P)-binding Rossmann-fold domains"/>
    <property type="match status" value="1"/>
</dbReference>
<evidence type="ECO:0000259" key="6">
    <source>
        <dbReference type="SMART" id="SM00829"/>
    </source>
</evidence>
<evidence type="ECO:0000313" key="7">
    <source>
        <dbReference type="EMBL" id="ETV99705.1"/>
    </source>
</evidence>
<feature type="domain" description="Enoyl reductase (ER)" evidence="6">
    <location>
        <begin position="18"/>
        <end position="354"/>
    </location>
</feature>
<gene>
    <name evidence="7" type="ORF">H310_07768</name>
</gene>
<name>A0A024TZV7_9STRA</name>
<dbReference type="GO" id="GO:0016616">
    <property type="term" value="F:oxidoreductase activity, acting on the CH-OH group of donors, NAD or NADP as acceptor"/>
    <property type="evidence" value="ECO:0007669"/>
    <property type="project" value="InterPro"/>
</dbReference>
<sequence>MAAQNNMKYTGQAAFAPGFDLKPHSFAPRPFDDDYDVEIQVTHCGICGSDLHTVSGGWGAIQYPIVVGHEIIGKVVRIGRKVDATKFAVGTRVGIGAQCASCLDCSYCGREMEQLCPDMKWTYNSTIDLPNGEQYITQGGYADFFRCHNKFAFVIPDALPSAIAAPLMCAGVTTYSPLKKYNVGPGMKVGVLGIGGLGHLGIQWAVAMGATVTALSSSSKKEADCKDVLGAHAYLNYSDPAQVAAAAQSLDLILCTSYSDKTDWGMLLGLVATEGKFVLVGLPEVPISFHAFTLVPRNITFVGSIIGSPSDIEDMLLFAVEKNVRSIVQVMPMAEAAAAMQKVHAGEARFRIVLEN</sequence>
<proteinExistence type="inferred from homology"/>
<evidence type="ECO:0000256" key="1">
    <source>
        <dbReference type="ARBA" id="ARBA00001947"/>
    </source>
</evidence>
<dbReference type="Pfam" id="PF08240">
    <property type="entry name" value="ADH_N"/>
    <property type="match status" value="1"/>
</dbReference>
<dbReference type="SMART" id="SM00829">
    <property type="entry name" value="PKS_ER"/>
    <property type="match status" value="1"/>
</dbReference>
<dbReference type="InterPro" id="IPR047109">
    <property type="entry name" value="CAD-like"/>
</dbReference>
<evidence type="ECO:0000256" key="2">
    <source>
        <dbReference type="ARBA" id="ARBA00022723"/>
    </source>
</evidence>
<keyword evidence="2 5" id="KW-0479">Metal-binding</keyword>
<dbReference type="VEuPathDB" id="FungiDB:H310_07768"/>
<dbReference type="PANTHER" id="PTHR42683">
    <property type="entry name" value="ALDEHYDE REDUCTASE"/>
    <property type="match status" value="1"/>
</dbReference>
<dbReference type="InterPro" id="IPR020843">
    <property type="entry name" value="ER"/>
</dbReference>
<dbReference type="FunFam" id="3.40.50.720:FF:000022">
    <property type="entry name" value="Cinnamyl alcohol dehydrogenase"/>
    <property type="match status" value="1"/>
</dbReference>
<dbReference type="SUPFAM" id="SSF50129">
    <property type="entry name" value="GroES-like"/>
    <property type="match status" value="1"/>
</dbReference>
<dbReference type="GO" id="GO:0008270">
    <property type="term" value="F:zinc ion binding"/>
    <property type="evidence" value="ECO:0007669"/>
    <property type="project" value="InterPro"/>
</dbReference>
<comment type="cofactor">
    <cofactor evidence="1 5">
        <name>Zn(2+)</name>
        <dbReference type="ChEBI" id="CHEBI:29105"/>
    </cofactor>
</comment>
<dbReference type="RefSeq" id="XP_008871481.1">
    <property type="nucleotide sequence ID" value="XM_008873259.1"/>
</dbReference>
<dbReference type="Gene3D" id="3.40.50.720">
    <property type="entry name" value="NAD(P)-binding Rossmann-like Domain"/>
    <property type="match status" value="1"/>
</dbReference>
<dbReference type="AlphaFoldDB" id="A0A024TZV7"/>
<dbReference type="InterPro" id="IPR011032">
    <property type="entry name" value="GroES-like_sf"/>
</dbReference>
<dbReference type="EMBL" id="KI913966">
    <property type="protein sequence ID" value="ETV99705.1"/>
    <property type="molecule type" value="Genomic_DNA"/>
</dbReference>
<protein>
    <recommendedName>
        <fullName evidence="6">Enoyl reductase (ER) domain-containing protein</fullName>
    </recommendedName>
</protein>
<dbReference type="GeneID" id="20084818"/>
<dbReference type="InterPro" id="IPR036291">
    <property type="entry name" value="NAD(P)-bd_dom_sf"/>
</dbReference>
<evidence type="ECO:0000256" key="5">
    <source>
        <dbReference type="RuleBase" id="RU361277"/>
    </source>
</evidence>
<evidence type="ECO:0000256" key="4">
    <source>
        <dbReference type="ARBA" id="ARBA00023002"/>
    </source>
</evidence>
<organism evidence="7">
    <name type="scientific">Aphanomyces invadans</name>
    <dbReference type="NCBI Taxonomy" id="157072"/>
    <lineage>
        <taxon>Eukaryota</taxon>
        <taxon>Sar</taxon>
        <taxon>Stramenopiles</taxon>
        <taxon>Oomycota</taxon>
        <taxon>Saprolegniomycetes</taxon>
        <taxon>Saprolegniales</taxon>
        <taxon>Verrucalvaceae</taxon>
        <taxon>Aphanomyces</taxon>
    </lineage>
</organism>